<reference evidence="1 2" key="1">
    <citation type="journal article" date="2014" name="PLoS ONE">
        <title>Global Analysis of Gene Expression Profiles in Physic Nut (Jatropha curcas L.) Seedlings Exposed to Salt Stress.</title>
        <authorList>
            <person name="Zhang L."/>
            <person name="Zhang C."/>
            <person name="Wu P."/>
            <person name="Chen Y."/>
            <person name="Li M."/>
            <person name="Jiang H."/>
            <person name="Wu G."/>
        </authorList>
    </citation>
    <scope>NUCLEOTIDE SEQUENCE [LARGE SCALE GENOMIC DNA]</scope>
    <source>
        <strain evidence="2">cv. GZQX0401</strain>
        <tissue evidence="1">Young leaves</tissue>
    </source>
</reference>
<evidence type="ECO:0000313" key="1">
    <source>
        <dbReference type="EMBL" id="KDP30040.1"/>
    </source>
</evidence>
<proteinExistence type="predicted"/>
<dbReference type="EMBL" id="KK914717">
    <property type="protein sequence ID" value="KDP30040.1"/>
    <property type="molecule type" value="Genomic_DNA"/>
</dbReference>
<organism evidence="1 2">
    <name type="scientific">Jatropha curcas</name>
    <name type="common">Barbados nut</name>
    <dbReference type="NCBI Taxonomy" id="180498"/>
    <lineage>
        <taxon>Eukaryota</taxon>
        <taxon>Viridiplantae</taxon>
        <taxon>Streptophyta</taxon>
        <taxon>Embryophyta</taxon>
        <taxon>Tracheophyta</taxon>
        <taxon>Spermatophyta</taxon>
        <taxon>Magnoliopsida</taxon>
        <taxon>eudicotyledons</taxon>
        <taxon>Gunneridae</taxon>
        <taxon>Pentapetalae</taxon>
        <taxon>rosids</taxon>
        <taxon>fabids</taxon>
        <taxon>Malpighiales</taxon>
        <taxon>Euphorbiaceae</taxon>
        <taxon>Crotonoideae</taxon>
        <taxon>Jatropheae</taxon>
        <taxon>Jatropha</taxon>
    </lineage>
</organism>
<dbReference type="AlphaFoldDB" id="A0A067KCS4"/>
<dbReference type="OrthoDB" id="1937605at2759"/>
<evidence type="ECO:0000313" key="2">
    <source>
        <dbReference type="Proteomes" id="UP000027138"/>
    </source>
</evidence>
<protein>
    <recommendedName>
        <fullName evidence="3">Aminotransferase-like plant mobile domain-containing protein</fullName>
    </recommendedName>
</protein>
<evidence type="ECO:0008006" key="3">
    <source>
        <dbReference type="Google" id="ProtNLM"/>
    </source>
</evidence>
<sequence length="176" mass="20160">MDTAYTFNLPFGEMMITAVDFAAITGLPFEGWYVIFDDQMRTLNHSGLRVSLRAAIRVKPTISDNKDLCIRGVRLNVGYWRIIKIDSVGVGYHSCYERFSCHISFSSLYVWCLCHLRADQLLVHIPFPSEFYPFVEVEELNRGQGIALVQRRKRVRRGSNSRAPNMVAVVSKPKQV</sequence>
<keyword evidence="2" id="KW-1185">Reference proteome</keyword>
<gene>
    <name evidence="1" type="ORF">JCGZ_18616</name>
</gene>
<name>A0A067KCS4_JATCU</name>
<accession>A0A067KCS4</accession>
<dbReference type="Proteomes" id="UP000027138">
    <property type="component" value="Unassembled WGS sequence"/>
</dbReference>